<feature type="transmembrane region" description="Helical" evidence="2">
    <location>
        <begin position="47"/>
        <end position="65"/>
    </location>
</feature>
<comment type="caution">
    <text evidence="3">The sequence shown here is derived from an EMBL/GenBank/DDBJ whole genome shotgun (WGS) entry which is preliminary data.</text>
</comment>
<keyword evidence="2" id="KW-0472">Membrane</keyword>
<dbReference type="Proteomes" id="UP001428290">
    <property type="component" value="Unassembled WGS sequence"/>
</dbReference>
<evidence type="ECO:0000256" key="2">
    <source>
        <dbReference type="SAM" id="Phobius"/>
    </source>
</evidence>
<evidence type="ECO:0000313" key="3">
    <source>
        <dbReference type="EMBL" id="GAA5527038.1"/>
    </source>
</evidence>
<evidence type="ECO:0000313" key="4">
    <source>
        <dbReference type="Proteomes" id="UP001428290"/>
    </source>
</evidence>
<proteinExistence type="predicted"/>
<keyword evidence="2" id="KW-1133">Transmembrane helix</keyword>
<evidence type="ECO:0000256" key="1">
    <source>
        <dbReference type="SAM" id="MobiDB-lite"/>
    </source>
</evidence>
<keyword evidence="2" id="KW-0812">Transmembrane</keyword>
<sequence length="118" mass="13307">MWDKRFGMKPFVQFVQSVAKNLTFVLFVDQASTWNQNTTCLERPLELLVAILSLHTLIAALLWFGSIRAVGRLVNVGLYQPASTAFKKKPINAKTPQLRGSSERREEKEMTPSIGHCS</sequence>
<feature type="compositionally biased region" description="Basic and acidic residues" evidence="1">
    <location>
        <begin position="101"/>
        <end position="110"/>
    </location>
</feature>
<reference evidence="3 4" key="1">
    <citation type="submission" date="2024-02" db="EMBL/GenBank/DDBJ databases">
        <title>Herpetosiphon gulosus NBRC 112829.</title>
        <authorList>
            <person name="Ichikawa N."/>
            <person name="Katano-Makiyama Y."/>
            <person name="Hidaka K."/>
        </authorList>
    </citation>
    <scope>NUCLEOTIDE SEQUENCE [LARGE SCALE GENOMIC DNA]</scope>
    <source>
        <strain evidence="3 4">NBRC 112829</strain>
    </source>
</reference>
<name>A0ABP9WWT2_9CHLR</name>
<keyword evidence="4" id="KW-1185">Reference proteome</keyword>
<organism evidence="3 4">
    <name type="scientific">Herpetosiphon gulosus</name>
    <dbReference type="NCBI Taxonomy" id="1973496"/>
    <lineage>
        <taxon>Bacteria</taxon>
        <taxon>Bacillati</taxon>
        <taxon>Chloroflexota</taxon>
        <taxon>Chloroflexia</taxon>
        <taxon>Herpetosiphonales</taxon>
        <taxon>Herpetosiphonaceae</taxon>
        <taxon>Herpetosiphon</taxon>
    </lineage>
</organism>
<accession>A0ABP9WWT2</accession>
<protein>
    <submittedName>
        <fullName evidence="3">Uncharacterized protein</fullName>
    </submittedName>
</protein>
<feature type="region of interest" description="Disordered" evidence="1">
    <location>
        <begin position="91"/>
        <end position="118"/>
    </location>
</feature>
<gene>
    <name evidence="3" type="ORF">Hgul01_00820</name>
</gene>
<dbReference type="EMBL" id="BAABRU010000003">
    <property type="protein sequence ID" value="GAA5527038.1"/>
    <property type="molecule type" value="Genomic_DNA"/>
</dbReference>